<feature type="compositionally biased region" description="Acidic residues" evidence="11">
    <location>
        <begin position="1"/>
        <end position="23"/>
    </location>
</feature>
<name>A0ABU7LRC2_9PROT</name>
<dbReference type="InterPro" id="IPR005503">
    <property type="entry name" value="FliL"/>
</dbReference>
<keyword evidence="13" id="KW-1185">Reference proteome</keyword>
<proteinExistence type="inferred from homology"/>
<evidence type="ECO:0000256" key="4">
    <source>
        <dbReference type="ARBA" id="ARBA00022475"/>
    </source>
</evidence>
<evidence type="ECO:0000256" key="7">
    <source>
        <dbReference type="ARBA" id="ARBA00022779"/>
    </source>
</evidence>
<comment type="subcellular location">
    <subcellularLocation>
        <location evidence="10">Cell inner membrane</location>
    </subcellularLocation>
    <subcellularLocation>
        <location evidence="2">Cell membrane</location>
        <topology evidence="2">Single-pass membrane protein</topology>
    </subcellularLocation>
</comment>
<keyword evidence="7 10" id="KW-0283">Flagellar rotation</keyword>
<dbReference type="RefSeq" id="WP_330198849.1">
    <property type="nucleotide sequence ID" value="NZ_JAZDRP010000004.1"/>
</dbReference>
<keyword evidence="5 10" id="KW-0145">Chemotaxis</keyword>
<feature type="region of interest" description="Disordered" evidence="11">
    <location>
        <begin position="1"/>
        <end position="28"/>
    </location>
</feature>
<evidence type="ECO:0000256" key="9">
    <source>
        <dbReference type="ARBA" id="ARBA00023136"/>
    </source>
</evidence>
<evidence type="ECO:0000256" key="3">
    <source>
        <dbReference type="ARBA" id="ARBA00008281"/>
    </source>
</evidence>
<feature type="transmembrane region" description="Helical" evidence="10">
    <location>
        <begin position="35"/>
        <end position="57"/>
    </location>
</feature>
<gene>
    <name evidence="12" type="ORF">V0U79_07390</name>
</gene>
<keyword evidence="6 10" id="KW-0812">Transmembrane</keyword>
<evidence type="ECO:0000256" key="2">
    <source>
        <dbReference type="ARBA" id="ARBA00004162"/>
    </source>
</evidence>
<evidence type="ECO:0000256" key="8">
    <source>
        <dbReference type="ARBA" id="ARBA00022989"/>
    </source>
</evidence>
<evidence type="ECO:0000256" key="10">
    <source>
        <dbReference type="RuleBase" id="RU364125"/>
    </source>
</evidence>
<evidence type="ECO:0000256" key="6">
    <source>
        <dbReference type="ARBA" id="ARBA00022692"/>
    </source>
</evidence>
<keyword evidence="12" id="KW-0282">Flagellum</keyword>
<dbReference type="EMBL" id="JAZDRP010000004">
    <property type="protein sequence ID" value="MEE2526186.1"/>
    <property type="molecule type" value="Genomic_DNA"/>
</dbReference>
<organism evidence="12 13">
    <name type="scientific">Hyphobacterium lacteum</name>
    <dbReference type="NCBI Taxonomy" id="3116575"/>
    <lineage>
        <taxon>Bacteria</taxon>
        <taxon>Pseudomonadati</taxon>
        <taxon>Pseudomonadota</taxon>
        <taxon>Alphaproteobacteria</taxon>
        <taxon>Maricaulales</taxon>
        <taxon>Maricaulaceae</taxon>
        <taxon>Hyphobacterium</taxon>
    </lineage>
</organism>
<comment type="function">
    <text evidence="1 10">Controls the rotational direction of flagella during chemotaxis.</text>
</comment>
<accession>A0ABU7LRC2</accession>
<dbReference type="Proteomes" id="UP001354971">
    <property type="component" value="Unassembled WGS sequence"/>
</dbReference>
<comment type="caution">
    <text evidence="12">The sequence shown here is derived from an EMBL/GenBank/DDBJ whole genome shotgun (WGS) entry which is preliminary data.</text>
</comment>
<reference evidence="12 13" key="1">
    <citation type="submission" date="2024-01" db="EMBL/GenBank/DDBJ databases">
        <title>Hyphobacterium bacterium isolated from marine sediment.</title>
        <authorList>
            <person name="Zhao S."/>
        </authorList>
    </citation>
    <scope>NUCLEOTIDE SEQUENCE [LARGE SCALE GENOMIC DNA]</scope>
    <source>
        <strain evidence="13">HN65</strain>
    </source>
</reference>
<dbReference type="PANTHER" id="PTHR35091:SF2">
    <property type="entry name" value="FLAGELLAR PROTEIN FLIL"/>
    <property type="match status" value="1"/>
</dbReference>
<sequence length="191" mass="20524">MADEEDEIENEGADAEDESEDGEGEGKKKPGIMKLALFIGLPVVILALGGVAAMLLFSGGGNDEDQVAEAGEHGEVASNGHGGGAGHGEDLYPHDLEQLQISISDGRGGFSILQMDITFETPDEHFGDNLTEAETRRIADQFLGFLRELRPEDLAGSAGLERVRMELLRRAQLILGEDRVRSVLITNLLIV</sequence>
<evidence type="ECO:0000256" key="1">
    <source>
        <dbReference type="ARBA" id="ARBA00002254"/>
    </source>
</evidence>
<dbReference type="PANTHER" id="PTHR35091">
    <property type="entry name" value="FLAGELLAR PROTEIN FLIL"/>
    <property type="match status" value="1"/>
</dbReference>
<evidence type="ECO:0000313" key="12">
    <source>
        <dbReference type="EMBL" id="MEE2526186.1"/>
    </source>
</evidence>
<dbReference type="Pfam" id="PF03748">
    <property type="entry name" value="FliL"/>
    <property type="match status" value="1"/>
</dbReference>
<keyword evidence="9 10" id="KW-0472">Membrane</keyword>
<keyword evidence="12" id="KW-0969">Cilium</keyword>
<evidence type="ECO:0000256" key="11">
    <source>
        <dbReference type="SAM" id="MobiDB-lite"/>
    </source>
</evidence>
<keyword evidence="10" id="KW-0997">Cell inner membrane</keyword>
<keyword evidence="12" id="KW-0966">Cell projection</keyword>
<keyword evidence="8 10" id="KW-1133">Transmembrane helix</keyword>
<evidence type="ECO:0000313" key="13">
    <source>
        <dbReference type="Proteomes" id="UP001354971"/>
    </source>
</evidence>
<protein>
    <recommendedName>
        <fullName evidence="10">Flagellar protein FliL</fullName>
    </recommendedName>
</protein>
<keyword evidence="4" id="KW-1003">Cell membrane</keyword>
<comment type="similarity">
    <text evidence="3 10">Belongs to the FliL family.</text>
</comment>
<evidence type="ECO:0000256" key="5">
    <source>
        <dbReference type="ARBA" id="ARBA00022500"/>
    </source>
</evidence>